<dbReference type="HAMAP" id="MF_01521">
    <property type="entry name" value="MntP_pump"/>
    <property type="match status" value="1"/>
</dbReference>
<dbReference type="InterPro" id="IPR003810">
    <property type="entry name" value="Mntp/YtaF"/>
</dbReference>
<feature type="transmembrane region" description="Helical" evidence="8">
    <location>
        <begin position="133"/>
        <end position="154"/>
    </location>
</feature>
<evidence type="ECO:0000256" key="2">
    <source>
        <dbReference type="ARBA" id="ARBA00022475"/>
    </source>
</evidence>
<evidence type="ECO:0000256" key="7">
    <source>
        <dbReference type="ARBA" id="ARBA00023211"/>
    </source>
</evidence>
<keyword evidence="3 8" id="KW-0812">Transmembrane</keyword>
<evidence type="ECO:0000313" key="10">
    <source>
        <dbReference type="Proteomes" id="UP001276902"/>
    </source>
</evidence>
<dbReference type="PANTHER" id="PTHR35529:SF1">
    <property type="entry name" value="MANGANESE EFFLUX PUMP MNTP-RELATED"/>
    <property type="match status" value="1"/>
</dbReference>
<name>A0AB35UN12_9FIRM</name>
<feature type="transmembrane region" description="Helical" evidence="8">
    <location>
        <begin position="68"/>
        <end position="86"/>
    </location>
</feature>
<comment type="function">
    <text evidence="8">Probably functions as a manganese efflux pump.</text>
</comment>
<keyword evidence="5 8" id="KW-0406">Ion transport</keyword>
<keyword evidence="7 8" id="KW-0464">Manganese</keyword>
<evidence type="ECO:0000313" key="9">
    <source>
        <dbReference type="EMBL" id="MDY5168803.1"/>
    </source>
</evidence>
<feature type="transmembrane region" description="Helical" evidence="8">
    <location>
        <begin position="6"/>
        <end position="27"/>
    </location>
</feature>
<protein>
    <recommendedName>
        <fullName evidence="8">Putative manganese efflux pump MntP</fullName>
    </recommendedName>
</protein>
<dbReference type="AlphaFoldDB" id="A0AB35UN12"/>
<feature type="transmembrane region" description="Helical" evidence="8">
    <location>
        <begin position="107"/>
        <end position="127"/>
    </location>
</feature>
<evidence type="ECO:0000256" key="5">
    <source>
        <dbReference type="ARBA" id="ARBA00023065"/>
    </source>
</evidence>
<keyword evidence="6 8" id="KW-0472">Membrane</keyword>
<gene>
    <name evidence="8" type="primary">mntP</name>
    <name evidence="9" type="ORF">MQE39_11825</name>
</gene>
<keyword evidence="4 8" id="KW-1133">Transmembrane helix</keyword>
<comment type="subcellular location">
    <subcellularLocation>
        <location evidence="8">Cell membrane</location>
        <topology evidence="8">Multi-pass membrane protein</topology>
    </subcellularLocation>
</comment>
<comment type="similarity">
    <text evidence="8">Belongs to the MntP (TC 9.B.29) family.</text>
</comment>
<feature type="transmembrane region" description="Helical" evidence="8">
    <location>
        <begin position="39"/>
        <end position="62"/>
    </location>
</feature>
<dbReference type="InterPro" id="IPR022929">
    <property type="entry name" value="Put_MntP"/>
</dbReference>
<dbReference type="GO" id="GO:0005886">
    <property type="term" value="C:plasma membrane"/>
    <property type="evidence" value="ECO:0007669"/>
    <property type="project" value="UniProtKB-SubCell"/>
</dbReference>
<evidence type="ECO:0000256" key="4">
    <source>
        <dbReference type="ARBA" id="ARBA00022989"/>
    </source>
</evidence>
<evidence type="ECO:0000256" key="3">
    <source>
        <dbReference type="ARBA" id="ARBA00022692"/>
    </source>
</evidence>
<dbReference type="GeneID" id="94442576"/>
<evidence type="ECO:0000256" key="6">
    <source>
        <dbReference type="ARBA" id="ARBA00023136"/>
    </source>
</evidence>
<accession>A0AB35UN12</accession>
<evidence type="ECO:0000256" key="8">
    <source>
        <dbReference type="HAMAP-Rule" id="MF_01521"/>
    </source>
</evidence>
<dbReference type="Proteomes" id="UP001276902">
    <property type="component" value="Unassembled WGS sequence"/>
</dbReference>
<proteinExistence type="inferred from homology"/>
<dbReference type="PANTHER" id="PTHR35529">
    <property type="entry name" value="MANGANESE EFFLUX PUMP MNTP-RELATED"/>
    <property type="match status" value="1"/>
</dbReference>
<sequence length="183" mass="19442">MGIIEILMIGIGLSMDAFAVSLSNGLVCPISANQKLKIMPLFFGVFQAVMPLFGFFAGNLFAEVIDRYSGIVILIILGFIGGKMMADGIKEMRDPEVESCTIFTYKTLIMQSIATSIDAFAVGVSFVGAGVDILSAVCIIGITTTILSYAALFLGRRFGSMLGSRAQIFGGLILVCLGIKALF</sequence>
<keyword evidence="2 8" id="KW-1003">Cell membrane</keyword>
<evidence type="ECO:0000256" key="1">
    <source>
        <dbReference type="ARBA" id="ARBA00022448"/>
    </source>
</evidence>
<keyword evidence="1 8" id="KW-0813">Transport</keyword>
<reference evidence="9" key="1">
    <citation type="submission" date="2022-03" db="EMBL/GenBank/DDBJ databases">
        <title>First case of bacteraemia caused by Dielma fastidiosa in a patient hospitalised with diverticulitis.</title>
        <authorList>
            <person name="Forman-Ankjaer B."/>
            <person name="Hvid-Jensen F."/>
            <person name="Kobel C.M."/>
            <person name="Greve T."/>
        </authorList>
    </citation>
    <scope>NUCLEOTIDE SEQUENCE</scope>
    <source>
        <strain evidence="9">AUH_DF_2021</strain>
    </source>
</reference>
<comment type="caution">
    <text evidence="9">The sequence shown here is derived from an EMBL/GenBank/DDBJ whole genome shotgun (WGS) entry which is preliminary data.</text>
</comment>
<dbReference type="GO" id="GO:0005384">
    <property type="term" value="F:manganese ion transmembrane transporter activity"/>
    <property type="evidence" value="ECO:0007669"/>
    <property type="project" value="UniProtKB-UniRule"/>
</dbReference>
<dbReference type="Pfam" id="PF02659">
    <property type="entry name" value="Mntp"/>
    <property type="match status" value="1"/>
</dbReference>
<dbReference type="RefSeq" id="WP_118456230.1">
    <property type="nucleotide sequence ID" value="NZ_BAABZA010000003.1"/>
</dbReference>
<organism evidence="9 10">
    <name type="scientific">Dielma fastidiosa</name>
    <dbReference type="NCBI Taxonomy" id="1034346"/>
    <lineage>
        <taxon>Bacteria</taxon>
        <taxon>Bacillati</taxon>
        <taxon>Bacillota</taxon>
        <taxon>Erysipelotrichia</taxon>
        <taxon>Erysipelotrichales</taxon>
        <taxon>Erysipelotrichaceae</taxon>
        <taxon>Dielma</taxon>
    </lineage>
</organism>
<dbReference type="EMBL" id="JALDAW010000016">
    <property type="protein sequence ID" value="MDY5168803.1"/>
    <property type="molecule type" value="Genomic_DNA"/>
</dbReference>